<evidence type="ECO:0000259" key="7">
    <source>
        <dbReference type="Pfam" id="PF17827"/>
    </source>
</evidence>
<feature type="domain" description="Release factor glutamine methyltransferase N-terminal" evidence="7">
    <location>
        <begin position="7"/>
        <end position="71"/>
    </location>
</feature>
<dbReference type="InterPro" id="IPR007848">
    <property type="entry name" value="Small_mtfrase_dom"/>
</dbReference>
<accession>A0A2U1FRE4</accession>
<evidence type="ECO:0000259" key="6">
    <source>
        <dbReference type="Pfam" id="PF05175"/>
    </source>
</evidence>
<dbReference type="NCBIfam" id="TIGR00536">
    <property type="entry name" value="hemK_fam"/>
    <property type="match status" value="1"/>
</dbReference>
<dbReference type="Proteomes" id="UP000245639">
    <property type="component" value="Unassembled WGS sequence"/>
</dbReference>
<dbReference type="PANTHER" id="PTHR18895">
    <property type="entry name" value="HEMK METHYLTRANSFERASE"/>
    <property type="match status" value="1"/>
</dbReference>
<dbReference type="RefSeq" id="WP_243417764.1">
    <property type="nucleotide sequence ID" value="NZ_QEKW01000001.1"/>
</dbReference>
<dbReference type="CDD" id="cd02440">
    <property type="entry name" value="AdoMet_MTases"/>
    <property type="match status" value="1"/>
</dbReference>
<dbReference type="Pfam" id="PF17827">
    <property type="entry name" value="PrmC_N"/>
    <property type="match status" value="1"/>
</dbReference>
<evidence type="ECO:0000313" key="9">
    <source>
        <dbReference type="Proteomes" id="UP000245639"/>
    </source>
</evidence>
<evidence type="ECO:0000313" key="8">
    <source>
        <dbReference type="EMBL" id="PVZ14743.1"/>
    </source>
</evidence>
<evidence type="ECO:0000256" key="3">
    <source>
        <dbReference type="ARBA" id="ARBA00022691"/>
    </source>
</evidence>
<proteinExistence type="inferred from homology"/>
<sequence>MTGPVARVAARLAQAGVASSRVDAELLVAHVLGVPRGRLLLADPPDDAQERAIDALADRRAAREPLQHLLGTAVLGPVEVAVGPGVFVPRPETEVLLELAVERLRGRTTPVVVDLCTGTGALSLAVARMRPDAVVHAVEVAPGALTWAERNLAGSGVTLHVADVTSPGVLADLTGTVDLVTCNPPYVPEDVPVPDEVRADPHDAVFAGADGLAVIRPVAVLAHRLLRPGGAVAVEHDDSHPAAVREVLAGAGLVDVATHDDLTGRPRVVTARRS</sequence>
<dbReference type="AlphaFoldDB" id="A0A2U1FRE4"/>
<dbReference type="Gene3D" id="1.10.8.10">
    <property type="entry name" value="DNA helicase RuvA subunit, C-terminal domain"/>
    <property type="match status" value="1"/>
</dbReference>
<comment type="function">
    <text evidence="5">Methylates the class 1 translation termination release factors RF1/PrfA and RF2/PrfB on the glutamine residue of the universally conserved GGQ motif.</text>
</comment>
<dbReference type="NCBIfam" id="TIGR03534">
    <property type="entry name" value="RF_mod_PrmC"/>
    <property type="match status" value="1"/>
</dbReference>
<dbReference type="GO" id="GO:0032259">
    <property type="term" value="P:methylation"/>
    <property type="evidence" value="ECO:0007669"/>
    <property type="project" value="UniProtKB-KW"/>
</dbReference>
<comment type="caution">
    <text evidence="8">The sequence shown here is derived from an EMBL/GenBank/DDBJ whole genome shotgun (WGS) entry which is preliminary data.</text>
</comment>
<protein>
    <recommendedName>
        <fullName evidence="5">Release factor glutamine methyltransferase</fullName>
        <shortName evidence="5">RF MTase</shortName>
        <ecNumber evidence="5">2.1.1.297</ecNumber>
    </recommendedName>
    <alternativeName>
        <fullName evidence="5">N5-glutamine methyltransferase PrmC</fullName>
    </alternativeName>
    <alternativeName>
        <fullName evidence="5">Protein-(glutamine-N5) MTase PrmC</fullName>
    </alternativeName>
    <alternativeName>
        <fullName evidence="5">Protein-glutamine N-methyltransferase PrmC</fullName>
    </alternativeName>
</protein>
<dbReference type="EC" id="2.1.1.297" evidence="5"/>
<dbReference type="Gene3D" id="3.40.50.150">
    <property type="entry name" value="Vaccinia Virus protein VP39"/>
    <property type="match status" value="1"/>
</dbReference>
<reference evidence="8 9" key="1">
    <citation type="submission" date="2018-04" db="EMBL/GenBank/DDBJ databases">
        <title>Genomic Encyclopedia of Type Strains, Phase IV (KMG-IV): sequencing the most valuable type-strain genomes for metagenomic binning, comparative biology and taxonomic classification.</title>
        <authorList>
            <person name="Goeker M."/>
        </authorList>
    </citation>
    <scope>NUCLEOTIDE SEQUENCE [LARGE SCALE GENOMIC DNA]</scope>
    <source>
        <strain evidence="8 9">DSM 45771</strain>
    </source>
</reference>
<keyword evidence="1 5" id="KW-0489">Methyltransferase</keyword>
<dbReference type="InterPro" id="IPR004556">
    <property type="entry name" value="HemK-like"/>
</dbReference>
<dbReference type="Pfam" id="PF05175">
    <property type="entry name" value="MTS"/>
    <property type="match status" value="1"/>
</dbReference>
<keyword evidence="9" id="KW-1185">Reference proteome</keyword>
<evidence type="ECO:0000256" key="2">
    <source>
        <dbReference type="ARBA" id="ARBA00022679"/>
    </source>
</evidence>
<keyword evidence="2 5" id="KW-0808">Transferase</keyword>
<dbReference type="InterPro" id="IPR029063">
    <property type="entry name" value="SAM-dependent_MTases_sf"/>
</dbReference>
<dbReference type="PANTHER" id="PTHR18895:SF74">
    <property type="entry name" value="MTRF1L RELEASE FACTOR GLUTAMINE METHYLTRANSFERASE"/>
    <property type="match status" value="1"/>
</dbReference>
<comment type="catalytic activity">
    <reaction evidence="4 5">
        <text>L-glutaminyl-[peptide chain release factor] + S-adenosyl-L-methionine = N(5)-methyl-L-glutaminyl-[peptide chain release factor] + S-adenosyl-L-homocysteine + H(+)</text>
        <dbReference type="Rhea" id="RHEA:42896"/>
        <dbReference type="Rhea" id="RHEA-COMP:10271"/>
        <dbReference type="Rhea" id="RHEA-COMP:10272"/>
        <dbReference type="ChEBI" id="CHEBI:15378"/>
        <dbReference type="ChEBI" id="CHEBI:30011"/>
        <dbReference type="ChEBI" id="CHEBI:57856"/>
        <dbReference type="ChEBI" id="CHEBI:59789"/>
        <dbReference type="ChEBI" id="CHEBI:61891"/>
        <dbReference type="EC" id="2.1.1.297"/>
    </reaction>
</comment>
<dbReference type="EMBL" id="QEKW01000001">
    <property type="protein sequence ID" value="PVZ14743.1"/>
    <property type="molecule type" value="Genomic_DNA"/>
</dbReference>
<feature type="domain" description="Methyltransferase small" evidence="6">
    <location>
        <begin position="98"/>
        <end position="187"/>
    </location>
</feature>
<feature type="binding site" evidence="5">
    <location>
        <position position="183"/>
    </location>
    <ligand>
        <name>S-adenosyl-L-methionine</name>
        <dbReference type="ChEBI" id="CHEBI:59789"/>
    </ligand>
</feature>
<dbReference type="InterPro" id="IPR050320">
    <property type="entry name" value="N5-glutamine_MTase"/>
</dbReference>
<comment type="caution">
    <text evidence="5">Lacks conserved residue(s) required for the propagation of feature annotation.</text>
</comment>
<evidence type="ECO:0000256" key="5">
    <source>
        <dbReference type="HAMAP-Rule" id="MF_02126"/>
    </source>
</evidence>
<evidence type="ECO:0000256" key="1">
    <source>
        <dbReference type="ARBA" id="ARBA00022603"/>
    </source>
</evidence>
<dbReference type="GO" id="GO:0102559">
    <property type="term" value="F:peptide chain release factor N(5)-glutamine methyltransferase activity"/>
    <property type="evidence" value="ECO:0007669"/>
    <property type="project" value="UniProtKB-EC"/>
</dbReference>
<comment type="similarity">
    <text evidence="5">Belongs to the protein N5-glutamine methyltransferase family. PrmC subfamily.</text>
</comment>
<dbReference type="HAMAP" id="MF_02126">
    <property type="entry name" value="RF_methyltr_PrmC"/>
    <property type="match status" value="1"/>
</dbReference>
<dbReference type="InterPro" id="IPR040758">
    <property type="entry name" value="PrmC_N"/>
</dbReference>
<feature type="binding site" evidence="5">
    <location>
        <begin position="183"/>
        <end position="186"/>
    </location>
    <ligand>
        <name>substrate</name>
    </ligand>
</feature>
<evidence type="ECO:0000256" key="4">
    <source>
        <dbReference type="ARBA" id="ARBA00048391"/>
    </source>
</evidence>
<organism evidence="8 9">
    <name type="scientific">Actinomycetospora cinnamomea</name>
    <dbReference type="NCBI Taxonomy" id="663609"/>
    <lineage>
        <taxon>Bacteria</taxon>
        <taxon>Bacillati</taxon>
        <taxon>Actinomycetota</taxon>
        <taxon>Actinomycetes</taxon>
        <taxon>Pseudonocardiales</taxon>
        <taxon>Pseudonocardiaceae</taxon>
        <taxon>Actinomycetospora</taxon>
    </lineage>
</organism>
<keyword evidence="3 5" id="KW-0949">S-adenosyl-L-methionine</keyword>
<dbReference type="InterPro" id="IPR019874">
    <property type="entry name" value="RF_methyltr_PrmC"/>
</dbReference>
<gene>
    <name evidence="5" type="primary">prmC</name>
    <name evidence="8" type="ORF">C8D89_101610</name>
</gene>
<name>A0A2U1FRE4_9PSEU</name>
<feature type="binding site" evidence="5">
    <location>
        <position position="139"/>
    </location>
    <ligand>
        <name>S-adenosyl-L-methionine</name>
        <dbReference type="ChEBI" id="CHEBI:59789"/>
    </ligand>
</feature>
<dbReference type="SUPFAM" id="SSF53335">
    <property type="entry name" value="S-adenosyl-L-methionine-dependent methyltransferases"/>
    <property type="match status" value="1"/>
</dbReference>